<dbReference type="Pfam" id="PF00046">
    <property type="entry name" value="Homeodomain"/>
    <property type="match status" value="1"/>
</dbReference>
<organism evidence="15">
    <name type="scientific">Echinostoma caproni</name>
    <dbReference type="NCBI Taxonomy" id="27848"/>
    <lineage>
        <taxon>Eukaryota</taxon>
        <taxon>Metazoa</taxon>
        <taxon>Spiralia</taxon>
        <taxon>Lophotrochozoa</taxon>
        <taxon>Platyhelminthes</taxon>
        <taxon>Trematoda</taxon>
        <taxon>Digenea</taxon>
        <taxon>Plagiorchiida</taxon>
        <taxon>Echinostomata</taxon>
        <taxon>Echinostomatoidea</taxon>
        <taxon>Echinostomatidae</taxon>
        <taxon>Echinostoma</taxon>
    </lineage>
</organism>
<proteinExistence type="predicted"/>
<evidence type="ECO:0000259" key="14">
    <source>
        <dbReference type="PROSITE" id="PS50071"/>
    </source>
</evidence>
<evidence type="ECO:0000256" key="9">
    <source>
        <dbReference type="PROSITE-ProRule" id="PRU00108"/>
    </source>
</evidence>
<evidence type="ECO:0000256" key="1">
    <source>
        <dbReference type="ARBA" id="ARBA00004123"/>
    </source>
</evidence>
<dbReference type="GO" id="GO:0000981">
    <property type="term" value="F:DNA-binding transcription factor activity, RNA polymerase II-specific"/>
    <property type="evidence" value="ECO:0007669"/>
    <property type="project" value="TreeGrafter"/>
</dbReference>
<feature type="region of interest" description="Disordered" evidence="12">
    <location>
        <begin position="125"/>
        <end position="144"/>
    </location>
</feature>
<dbReference type="PROSITE" id="PS50071">
    <property type="entry name" value="HOMEOBOX_2"/>
    <property type="match status" value="1"/>
</dbReference>
<dbReference type="FunFam" id="1.10.10.60:FF:000027">
    <property type="entry name" value="LIM/homeobox protein Lhx9"/>
    <property type="match status" value="1"/>
</dbReference>
<evidence type="ECO:0000256" key="3">
    <source>
        <dbReference type="ARBA" id="ARBA00022737"/>
    </source>
</evidence>
<keyword evidence="5 10" id="KW-0440">LIM domain</keyword>
<dbReference type="PROSITE" id="PS00478">
    <property type="entry name" value="LIM_DOMAIN_1"/>
    <property type="match status" value="1"/>
</dbReference>
<evidence type="ECO:0000256" key="2">
    <source>
        <dbReference type="ARBA" id="ARBA00022723"/>
    </source>
</evidence>
<feature type="compositionally biased region" description="Low complexity" evidence="12">
    <location>
        <begin position="482"/>
        <end position="510"/>
    </location>
</feature>
<dbReference type="SUPFAM" id="SSF57716">
    <property type="entry name" value="Glucocorticoid receptor-like (DNA-binding domain)"/>
    <property type="match status" value="1"/>
</dbReference>
<feature type="region of interest" description="Disordered" evidence="12">
    <location>
        <begin position="170"/>
        <end position="194"/>
    </location>
</feature>
<dbReference type="GO" id="GO:0005634">
    <property type="term" value="C:nucleus"/>
    <property type="evidence" value="ECO:0007669"/>
    <property type="project" value="UniProtKB-SubCell"/>
</dbReference>
<evidence type="ECO:0000256" key="11">
    <source>
        <dbReference type="RuleBase" id="RU000682"/>
    </source>
</evidence>
<keyword evidence="4 10" id="KW-0862">Zinc</keyword>
<dbReference type="InterPro" id="IPR009057">
    <property type="entry name" value="Homeodomain-like_sf"/>
</dbReference>
<dbReference type="AlphaFoldDB" id="A0A183AIC8"/>
<evidence type="ECO:0000313" key="15">
    <source>
        <dbReference type="WBParaSite" id="ECPE_0000672601-mRNA-1"/>
    </source>
</evidence>
<name>A0A183AIC8_9TREM</name>
<evidence type="ECO:0000256" key="5">
    <source>
        <dbReference type="ARBA" id="ARBA00023038"/>
    </source>
</evidence>
<dbReference type="CDD" id="cd00086">
    <property type="entry name" value="homeodomain"/>
    <property type="match status" value="1"/>
</dbReference>
<evidence type="ECO:0000256" key="4">
    <source>
        <dbReference type="ARBA" id="ARBA00022833"/>
    </source>
</evidence>
<keyword evidence="3" id="KW-0677">Repeat</keyword>
<feature type="compositionally biased region" description="Polar residues" evidence="12">
    <location>
        <begin position="77"/>
        <end position="106"/>
    </location>
</feature>
<feature type="domain" description="LIM zinc-binding" evidence="13">
    <location>
        <begin position="10"/>
        <end position="72"/>
    </location>
</feature>
<accession>A0A183AIC8</accession>
<feature type="compositionally biased region" description="Polar residues" evidence="12">
    <location>
        <begin position="181"/>
        <end position="194"/>
    </location>
</feature>
<dbReference type="InterPro" id="IPR050453">
    <property type="entry name" value="LIM_Homeobox_TF"/>
</dbReference>
<dbReference type="WBParaSite" id="ECPE_0000672601-mRNA-1">
    <property type="protein sequence ID" value="ECPE_0000672601-mRNA-1"/>
    <property type="gene ID" value="ECPE_0000672601"/>
</dbReference>
<evidence type="ECO:0000256" key="12">
    <source>
        <dbReference type="SAM" id="MobiDB-lite"/>
    </source>
</evidence>
<protein>
    <submittedName>
        <fullName evidence="15">Homeobox domain-containing protein</fullName>
    </submittedName>
</protein>
<dbReference type="SUPFAM" id="SSF46689">
    <property type="entry name" value="Homeodomain-like"/>
    <property type="match status" value="1"/>
</dbReference>
<evidence type="ECO:0000256" key="6">
    <source>
        <dbReference type="ARBA" id="ARBA00023125"/>
    </source>
</evidence>
<evidence type="ECO:0000256" key="8">
    <source>
        <dbReference type="ARBA" id="ARBA00023242"/>
    </source>
</evidence>
<comment type="subcellular location">
    <subcellularLocation>
        <location evidence="1 9 11">Nucleus</location>
    </subcellularLocation>
</comment>
<dbReference type="GO" id="GO:0030182">
    <property type="term" value="P:neuron differentiation"/>
    <property type="evidence" value="ECO:0007669"/>
    <property type="project" value="TreeGrafter"/>
</dbReference>
<dbReference type="SMART" id="SM00132">
    <property type="entry name" value="LIM"/>
    <property type="match status" value="1"/>
</dbReference>
<keyword evidence="7 9" id="KW-0371">Homeobox</keyword>
<keyword evidence="2 10" id="KW-0479">Metal-binding</keyword>
<dbReference type="Pfam" id="PF00412">
    <property type="entry name" value="LIM"/>
    <property type="match status" value="1"/>
</dbReference>
<dbReference type="InterPro" id="IPR001781">
    <property type="entry name" value="Znf_LIM"/>
</dbReference>
<dbReference type="PROSITE" id="PS50023">
    <property type="entry name" value="LIM_DOMAIN_2"/>
    <property type="match status" value="1"/>
</dbReference>
<dbReference type="Gene3D" id="1.10.10.60">
    <property type="entry name" value="Homeodomain-like"/>
    <property type="match status" value="1"/>
</dbReference>
<feature type="domain" description="Homeobox" evidence="14">
    <location>
        <begin position="414"/>
        <end position="474"/>
    </location>
</feature>
<feature type="region of interest" description="Disordered" evidence="12">
    <location>
        <begin position="474"/>
        <end position="510"/>
    </location>
</feature>
<dbReference type="GO" id="GO:0000977">
    <property type="term" value="F:RNA polymerase II transcription regulatory region sequence-specific DNA binding"/>
    <property type="evidence" value="ECO:0007669"/>
    <property type="project" value="TreeGrafter"/>
</dbReference>
<dbReference type="PANTHER" id="PTHR24208:SF168">
    <property type="entry name" value="PROTEIN APTEROUS"/>
    <property type="match status" value="1"/>
</dbReference>
<keyword evidence="8 9" id="KW-0539">Nucleus</keyword>
<keyword evidence="6 9" id="KW-0238">DNA-binding</keyword>
<dbReference type="PANTHER" id="PTHR24208">
    <property type="entry name" value="LIM/HOMEOBOX PROTEIN LHX"/>
    <property type="match status" value="1"/>
</dbReference>
<dbReference type="SMART" id="SM00389">
    <property type="entry name" value="HOX"/>
    <property type="match status" value="1"/>
</dbReference>
<dbReference type="GO" id="GO:0046872">
    <property type="term" value="F:metal ion binding"/>
    <property type="evidence" value="ECO:0007669"/>
    <property type="project" value="UniProtKB-KW"/>
</dbReference>
<dbReference type="Gene3D" id="2.10.110.10">
    <property type="entry name" value="Cysteine Rich Protein"/>
    <property type="match status" value="1"/>
</dbReference>
<feature type="region of interest" description="Disordered" evidence="12">
    <location>
        <begin position="73"/>
        <end position="110"/>
    </location>
</feature>
<reference evidence="15" key="1">
    <citation type="submission" date="2016-06" db="UniProtKB">
        <authorList>
            <consortium name="WormBaseParasite"/>
        </authorList>
    </citation>
    <scope>IDENTIFICATION</scope>
</reference>
<sequence>LFVGTKRTLITCAACQRPIHAQDLVMRALHAIYHYTCFTCRQCHRLLQPGEHFVLRHGQLMCNHLACQAREPRDQSSFEPNSMSNPRSTESNSHDSSATGEPTTPHSFPFRPFEQSEELVLLSSSSVDKTVSPNESDYAKRDVSGSNLGQDVVAQMIVTSVCEQFAGFPKQTQMDEDNEIESGSPNRTSHSNGFPRLVSTNRFMCDLNINPLYRSGDLIEPENEIRTDSNTMNRLDLSSVPLPFPQSTSPTPGVYGLLAENDFTPTVIYPHLNRSPKMTPLPPGDVGSMNPNPLLSQIQNRLCPIRGMSQGGVCEDLAKLVSYSSFLPTTGVSPIPSSPRIGTANSLLKLIEPGTSMLYGPNGVITGHSIPGPGPLLLAQSAQKRNRKRRTGLHQTFDGVCVTSPNGYCVGLSQRQKRMRTSFKHHQLRAMKAYFNMNHNPDVKDLKVLTEKTGLSKRVLQVWFQNARAKYRRSLLRQDGPNSSNSTNVNSSNNNTNSNATTTTTTNNNNNNINLMSTTISVINTTTTASNITSNVTNITANGMTTSSTGSTSDLALLSNNSLSDCDSKSSHFDMTEVGSHLSPKSLYPHNHSFMTDEGTDSAMDLLAEIRRPQMTVKTDDSAGIYGLGLVASPPLPIGSALPSTFEVQRSRTPTTTFTFISSGCRQRDLCTLGSIHG</sequence>
<evidence type="ECO:0000259" key="13">
    <source>
        <dbReference type="PROSITE" id="PS50023"/>
    </source>
</evidence>
<evidence type="ECO:0000256" key="7">
    <source>
        <dbReference type="ARBA" id="ARBA00023155"/>
    </source>
</evidence>
<dbReference type="InterPro" id="IPR001356">
    <property type="entry name" value="HD"/>
</dbReference>
<feature type="DNA-binding region" description="Homeobox" evidence="9">
    <location>
        <begin position="416"/>
        <end position="475"/>
    </location>
</feature>
<evidence type="ECO:0000256" key="10">
    <source>
        <dbReference type="PROSITE-ProRule" id="PRU00125"/>
    </source>
</evidence>